<dbReference type="Proteomes" id="UP000019464">
    <property type="component" value="Unassembled WGS sequence"/>
</dbReference>
<comment type="caution">
    <text evidence="2">The sequence shown here is derived from an EMBL/GenBank/DDBJ whole genome shotgun (WGS) entry which is preliminary data.</text>
</comment>
<organism evidence="2 3">
    <name type="scientific">Nitrincola nitratireducens</name>
    <dbReference type="NCBI Taxonomy" id="1229521"/>
    <lineage>
        <taxon>Bacteria</taxon>
        <taxon>Pseudomonadati</taxon>
        <taxon>Pseudomonadota</taxon>
        <taxon>Gammaproteobacteria</taxon>
        <taxon>Oceanospirillales</taxon>
        <taxon>Oceanospirillaceae</taxon>
        <taxon>Nitrincola</taxon>
    </lineage>
</organism>
<dbReference type="InterPro" id="IPR032350">
    <property type="entry name" value="Nbr1_FW"/>
</dbReference>
<dbReference type="STRING" id="1229521.D791_04010"/>
<dbReference type="Gene3D" id="1.10.260.40">
    <property type="entry name" value="lambda repressor-like DNA-binding domains"/>
    <property type="match status" value="1"/>
</dbReference>
<accession>W9UPC8</accession>
<evidence type="ECO:0000259" key="1">
    <source>
        <dbReference type="PROSITE" id="PS50943"/>
    </source>
</evidence>
<dbReference type="Gene3D" id="2.60.40.10">
    <property type="entry name" value="Immunoglobulins"/>
    <property type="match status" value="1"/>
</dbReference>
<dbReference type="PANTHER" id="PTHR20930:SF0">
    <property type="entry name" value="PROTEIN ILRUN"/>
    <property type="match status" value="1"/>
</dbReference>
<proteinExistence type="predicted"/>
<dbReference type="Pfam" id="PF16158">
    <property type="entry name" value="N_BRCA1_IG"/>
    <property type="match status" value="1"/>
</dbReference>
<dbReference type="PROSITE" id="PS50943">
    <property type="entry name" value="HTH_CROC1"/>
    <property type="match status" value="1"/>
</dbReference>
<dbReference type="Pfam" id="PF13443">
    <property type="entry name" value="HTH_26"/>
    <property type="match status" value="1"/>
</dbReference>
<dbReference type="InterPro" id="IPR010982">
    <property type="entry name" value="Lambda_DNA-bd_dom_sf"/>
</dbReference>
<keyword evidence="3" id="KW-1185">Reference proteome</keyword>
<protein>
    <recommendedName>
        <fullName evidence="1">HTH cro/C1-type domain-containing protein</fullName>
    </recommendedName>
</protein>
<dbReference type="InterPro" id="IPR013783">
    <property type="entry name" value="Ig-like_fold"/>
</dbReference>
<reference evidence="2 3" key="2">
    <citation type="journal article" date="2015" name="Syst. Appl. Microbiol.">
        <title>Nitrincola nitratireducens sp. nov. isolated from a haloalkaline crater lake.</title>
        <authorList>
            <person name="Singh A."/>
            <person name="Vaidya B."/>
            <person name="Tanuku N.R."/>
            <person name="Pinnaka A.K."/>
        </authorList>
    </citation>
    <scope>NUCLEOTIDE SEQUENCE [LARGE SCALE GENOMIC DNA]</scope>
    <source>
        <strain evidence="2 3">AK23</strain>
    </source>
</reference>
<sequence>MNTKLEMYVRQRCRQLNQSLAEICRLAGISRQTLYECWQGEKQPSLNTLSSLAWALQVHPMRLLHMVFEKTTLQREAQTYTPGDCSAFIRDVTHPDGALILAGTRFKKIWALQNVGNTPWTNRFLRCLDDEVVVFTKSGDVLNLAPNLQPETTLIPVPDTNPGDIVELEVTFQAPNTPGTVLSYWKMSWPDGSLCFPESRGVWVKVTIITPATAAGLISDY</sequence>
<dbReference type="CDD" id="cd14947">
    <property type="entry name" value="NBR1_like"/>
    <property type="match status" value="1"/>
</dbReference>
<dbReference type="CDD" id="cd00093">
    <property type="entry name" value="HTH_XRE"/>
    <property type="match status" value="1"/>
</dbReference>
<evidence type="ECO:0000313" key="3">
    <source>
        <dbReference type="Proteomes" id="UP000019464"/>
    </source>
</evidence>
<reference evidence="3" key="1">
    <citation type="submission" date="2012-11" db="EMBL/GenBank/DDBJ databases">
        <authorList>
            <person name="Singh A."/>
            <person name="Pinnaka A.K."/>
            <person name="Vaidya B."/>
        </authorList>
    </citation>
    <scope>NUCLEOTIDE SEQUENCE [LARGE SCALE GENOMIC DNA]</scope>
    <source>
        <strain evidence="3">AK23</strain>
    </source>
</reference>
<dbReference type="EMBL" id="AONB01000038">
    <property type="protein sequence ID" value="EXJ09063.1"/>
    <property type="molecule type" value="Genomic_DNA"/>
</dbReference>
<dbReference type="InterPro" id="IPR001387">
    <property type="entry name" value="Cro/C1-type_HTH"/>
</dbReference>
<dbReference type="AlphaFoldDB" id="W9UPC8"/>
<evidence type="ECO:0000313" key="2">
    <source>
        <dbReference type="EMBL" id="EXJ09063.1"/>
    </source>
</evidence>
<gene>
    <name evidence="2" type="ORF">D791_04010</name>
</gene>
<dbReference type="SUPFAM" id="SSF47413">
    <property type="entry name" value="lambda repressor-like DNA-binding domains"/>
    <property type="match status" value="1"/>
</dbReference>
<dbReference type="GO" id="GO:0003677">
    <property type="term" value="F:DNA binding"/>
    <property type="evidence" value="ECO:0007669"/>
    <property type="project" value="InterPro"/>
</dbReference>
<name>W9UPC8_9GAMM</name>
<dbReference type="SMART" id="SM00530">
    <property type="entry name" value="HTH_XRE"/>
    <property type="match status" value="1"/>
</dbReference>
<dbReference type="PANTHER" id="PTHR20930">
    <property type="entry name" value="OVARIAN CARCINOMA ANTIGEN CA125-RELATED"/>
    <property type="match status" value="1"/>
</dbReference>
<dbReference type="RefSeq" id="WP_036514842.1">
    <property type="nucleotide sequence ID" value="NZ_AONB01000038.1"/>
</dbReference>
<feature type="domain" description="HTH cro/C1-type" evidence="1">
    <location>
        <begin position="9"/>
        <end position="64"/>
    </location>
</feature>
<dbReference type="OrthoDB" id="166850at2"/>